<keyword evidence="1 2" id="KW-0732">Signal</keyword>
<feature type="chain" id="PRO_5013321909" description="Vitellogenin domain-containing protein" evidence="2">
    <location>
        <begin position="23"/>
        <end position="482"/>
    </location>
</feature>
<dbReference type="PROSITE" id="PS51257">
    <property type="entry name" value="PROKAR_LIPOPROTEIN"/>
    <property type="match status" value="1"/>
</dbReference>
<sequence length="482" mass="54459">MKDFVLLALALSFFLSCGVTYGKYVKVSICKNVSESCLYQYHAQMELGKGEQISISAKVDISCESVGTFNNELSIRSCMQVRDSVITKTSEDSNNDPVPVENLDRWFCFAQSTSSGKVLGVFYGKGEEEWVINFKKSITSAFQANYEGTAVTNETDSKSKHTSHYKLSKSGRRQDVSRYPYHRGYLWATEIGYPKLHADIAAGGFGGVGISGIKLYARAKFDLVVWKRTYTALDIMFSYVRDFPDQNSVSTLKYKHFIKIVGYTLLNNEHSTAEAYKYTRSWQRAVTLFRVNFRFFIILTTLDITFSGHLSGQMKFNAFIARFDNNVNMKASAMLETGPTLTVRGEASIRFFGKLGMEVSASITYLIDPKASTTLCGSSSQDASTCFEVYGTTKGNIAVEAYRQSRKKSCKQWFKCKKSWGRKKIYHKLSRTWSLVNRRKKLFGLCYTCNCYGRHFLNVLCKGSQGAFKIALKKNHALTSME</sequence>
<evidence type="ECO:0000256" key="1">
    <source>
        <dbReference type="ARBA" id="ARBA00022729"/>
    </source>
</evidence>
<organism evidence="4">
    <name type="scientific">Amphimedon queenslandica</name>
    <name type="common">Sponge</name>
    <dbReference type="NCBI Taxonomy" id="400682"/>
    <lineage>
        <taxon>Eukaryota</taxon>
        <taxon>Metazoa</taxon>
        <taxon>Porifera</taxon>
        <taxon>Demospongiae</taxon>
        <taxon>Heteroscleromorpha</taxon>
        <taxon>Haplosclerida</taxon>
        <taxon>Niphatidae</taxon>
        <taxon>Amphimedon</taxon>
    </lineage>
</organism>
<evidence type="ECO:0000259" key="3">
    <source>
        <dbReference type="Pfam" id="PF01347"/>
    </source>
</evidence>
<evidence type="ECO:0000256" key="2">
    <source>
        <dbReference type="SAM" id="SignalP"/>
    </source>
</evidence>
<dbReference type="InterPro" id="IPR015816">
    <property type="entry name" value="Vitellinogen_b-sht_N"/>
</dbReference>
<protein>
    <recommendedName>
        <fullName evidence="3">Vitellogenin domain-containing protein</fullName>
    </recommendedName>
</protein>
<dbReference type="InParanoid" id="A0A1X7T5I0"/>
<dbReference type="AlphaFoldDB" id="A0A1X7T5I0"/>
<evidence type="ECO:0000313" key="4">
    <source>
        <dbReference type="EnsemblMetazoa" id="Aqu2.1.09761_001"/>
    </source>
</evidence>
<feature type="domain" description="Vitellogenin" evidence="3">
    <location>
        <begin position="52"/>
        <end position="167"/>
    </location>
</feature>
<dbReference type="SUPFAM" id="SSF56968">
    <property type="entry name" value="Lipovitellin-phosvitin complex, beta-sheet shell regions"/>
    <property type="match status" value="1"/>
</dbReference>
<dbReference type="GO" id="GO:0005319">
    <property type="term" value="F:lipid transporter activity"/>
    <property type="evidence" value="ECO:0007669"/>
    <property type="project" value="InterPro"/>
</dbReference>
<accession>A0A1X7T5I0</accession>
<dbReference type="OrthoDB" id="10653121at2759"/>
<dbReference type="EnsemblMetazoa" id="Aqu2.1.09761_001">
    <property type="protein sequence ID" value="Aqu2.1.09761_001"/>
    <property type="gene ID" value="Aqu2.1.09761"/>
</dbReference>
<dbReference type="InterPro" id="IPR001747">
    <property type="entry name" value="Vitellogenin_N"/>
</dbReference>
<proteinExistence type="predicted"/>
<dbReference type="Gene3D" id="2.30.230.10">
    <property type="entry name" value="Lipovitellin, beta-sheet shell regions, chain A"/>
    <property type="match status" value="1"/>
</dbReference>
<dbReference type="InterPro" id="IPR015819">
    <property type="entry name" value="Lipid_transp_b-sht_shell"/>
</dbReference>
<name>A0A1X7T5I0_AMPQE</name>
<feature type="signal peptide" evidence="2">
    <location>
        <begin position="1"/>
        <end position="22"/>
    </location>
</feature>
<reference evidence="4" key="1">
    <citation type="submission" date="2017-05" db="UniProtKB">
        <authorList>
            <consortium name="EnsemblMetazoa"/>
        </authorList>
    </citation>
    <scope>IDENTIFICATION</scope>
</reference>
<dbReference type="Pfam" id="PF01347">
    <property type="entry name" value="Vitellogenin_N"/>
    <property type="match status" value="1"/>
</dbReference>